<feature type="coiled-coil region" evidence="1">
    <location>
        <begin position="18"/>
        <end position="83"/>
    </location>
</feature>
<reference evidence="2 3" key="1">
    <citation type="submission" date="2020-08" db="EMBL/GenBank/DDBJ databases">
        <title>Description of novel Flavobacterium F-392 isolate.</title>
        <authorList>
            <person name="Saticioglu I.B."/>
            <person name="Duman M."/>
            <person name="Altun S."/>
        </authorList>
    </citation>
    <scope>NUCLEOTIDE SEQUENCE [LARGE SCALE GENOMIC DNA]</scope>
    <source>
        <strain evidence="2 3">F-392</strain>
    </source>
</reference>
<protein>
    <submittedName>
        <fullName evidence="2">Uncharacterized protein</fullName>
    </submittedName>
</protein>
<dbReference type="EMBL" id="JACRUL010000003">
    <property type="protein sequence ID" value="MBC5843278.1"/>
    <property type="molecule type" value="Genomic_DNA"/>
</dbReference>
<organism evidence="2 3">
    <name type="scientific">Flavobacterium muglaense</name>
    <dbReference type="NCBI Taxonomy" id="2764716"/>
    <lineage>
        <taxon>Bacteria</taxon>
        <taxon>Pseudomonadati</taxon>
        <taxon>Bacteroidota</taxon>
        <taxon>Flavobacteriia</taxon>
        <taxon>Flavobacteriales</taxon>
        <taxon>Flavobacteriaceae</taxon>
        <taxon>Flavobacterium</taxon>
    </lineage>
</organism>
<evidence type="ECO:0000256" key="1">
    <source>
        <dbReference type="SAM" id="Coils"/>
    </source>
</evidence>
<dbReference type="RefSeq" id="WP_187016974.1">
    <property type="nucleotide sequence ID" value="NZ_JACRUK010000003.1"/>
</dbReference>
<sequence length="212" mass="24162">MATPLSKKPVLTIDEQIAELKAKRAAELEKEIKQLELSAQVDDARFELSQKIKSEWNILKKKIDDEEKELSKKHKQEENLLIQNIGEYKDEFKEKYGVDFEIKRPEIKVVLALRAKARLISELKVGDAPKYKLNDDKTALIGAKGQPITSTINEKIDGKKETLSARNLFKYLKPEATKEELDKLFPPKNNLPKEYSSQSIIKTDLGGDLGKL</sequence>
<gene>
    <name evidence="2" type="ORF">H8R25_02345</name>
</gene>
<dbReference type="Proteomes" id="UP000641454">
    <property type="component" value="Unassembled WGS sequence"/>
</dbReference>
<accession>A0A923N044</accession>
<comment type="caution">
    <text evidence="2">The sequence shown here is derived from an EMBL/GenBank/DDBJ whole genome shotgun (WGS) entry which is preliminary data.</text>
</comment>
<evidence type="ECO:0000313" key="2">
    <source>
        <dbReference type="EMBL" id="MBC5843278.1"/>
    </source>
</evidence>
<proteinExistence type="predicted"/>
<dbReference type="AlphaFoldDB" id="A0A923N044"/>
<name>A0A923N044_9FLAO</name>
<keyword evidence="3" id="KW-1185">Reference proteome</keyword>
<keyword evidence="1" id="KW-0175">Coiled coil</keyword>
<evidence type="ECO:0000313" key="3">
    <source>
        <dbReference type="Proteomes" id="UP000641454"/>
    </source>
</evidence>